<dbReference type="EMBL" id="PVNG01000039">
    <property type="protein sequence ID" value="PRX48941.1"/>
    <property type="molecule type" value="Genomic_DNA"/>
</dbReference>
<gene>
    <name evidence="2" type="ORF">B0I32_13934</name>
</gene>
<comment type="caution">
    <text evidence="2">The sequence shown here is derived from an EMBL/GenBank/DDBJ whole genome shotgun (WGS) entry which is preliminary data.</text>
</comment>
<dbReference type="AlphaFoldDB" id="A0A2T0LXU9"/>
<reference evidence="2 3" key="1">
    <citation type="submission" date="2018-03" db="EMBL/GenBank/DDBJ databases">
        <title>Genomic Encyclopedia of Type Strains, Phase III (KMG-III): the genomes of soil and plant-associated and newly described type strains.</title>
        <authorList>
            <person name="Whitman W."/>
        </authorList>
    </citation>
    <scope>NUCLEOTIDE SEQUENCE [LARGE SCALE GENOMIC DNA]</scope>
    <source>
        <strain evidence="2 3">CGMCC 4.7104</strain>
    </source>
</reference>
<name>A0A2T0LXU9_9ACTN</name>
<proteinExistence type="predicted"/>
<keyword evidence="3" id="KW-1185">Reference proteome</keyword>
<organism evidence="2 3">
    <name type="scientific">Nonomuraea fuscirosea</name>
    <dbReference type="NCBI Taxonomy" id="1291556"/>
    <lineage>
        <taxon>Bacteria</taxon>
        <taxon>Bacillati</taxon>
        <taxon>Actinomycetota</taxon>
        <taxon>Actinomycetes</taxon>
        <taxon>Streptosporangiales</taxon>
        <taxon>Streptosporangiaceae</taxon>
        <taxon>Nonomuraea</taxon>
    </lineage>
</organism>
<evidence type="ECO:0000313" key="3">
    <source>
        <dbReference type="Proteomes" id="UP000238312"/>
    </source>
</evidence>
<protein>
    <submittedName>
        <fullName evidence="2">Uncharacterized protein</fullName>
    </submittedName>
</protein>
<accession>A0A2T0LXU9</accession>
<feature type="region of interest" description="Disordered" evidence="1">
    <location>
        <begin position="1"/>
        <end position="20"/>
    </location>
</feature>
<evidence type="ECO:0000256" key="1">
    <source>
        <dbReference type="SAM" id="MobiDB-lite"/>
    </source>
</evidence>
<dbReference type="Proteomes" id="UP000238312">
    <property type="component" value="Unassembled WGS sequence"/>
</dbReference>
<sequence length="163" mass="17704">MTSDPETPVSRPQPTPLPIARDDVLISDDTAMEAIHRILNQHSDWNGTTFDAIETVILATGRRLVTAEPIATEVEYDDWDWPIARIETGPLTAMVRQAPDGGMCVDLFPTNAAARQALRVLIDGHIVYGIPLETPVPPDSGASIIANRKAVRERANESPEAGT</sequence>
<dbReference type="RefSeq" id="WP_146178660.1">
    <property type="nucleotide sequence ID" value="NZ_JBFAIL010000042.1"/>
</dbReference>
<evidence type="ECO:0000313" key="2">
    <source>
        <dbReference type="EMBL" id="PRX48941.1"/>
    </source>
</evidence>